<accession>A0A6J7WTY1</accession>
<sequence length="331" mass="31716">MFNNIPSPSSENTWIFNGNHNGPIDSNGYGSIIQSTYVWSKPRGIKMVSITCLGGGGAGGLGASGTNIARGGGGGGGSGGLFTVMYPAKILADKLFVYPSNGNIPINIRNGGGANLAQYSQVTDEAGNILAYANNGGNGGDAAGTTPGTAGAPAAAATQIYFAQFGVIKNYPGVGGTAGGNGTGTAGTTGTGAWGTYPMSGGTGGGGLSSTNVTGAGGSITSTAYPIVSVTNVAGGSVGTINGWFNLNGIITGNSGVGLAESKDFLTAAFPRFCGLGGLGGSAVSASVIGNNGGNGGFGCGGGGSPGTIASTGNFAWPGLGGPGLVIISCW</sequence>
<evidence type="ECO:0000313" key="1">
    <source>
        <dbReference type="EMBL" id="CAB5221187.1"/>
    </source>
</evidence>
<dbReference type="EMBL" id="LR798287">
    <property type="protein sequence ID" value="CAB5221187.1"/>
    <property type="molecule type" value="Genomic_DNA"/>
</dbReference>
<gene>
    <name evidence="1" type="ORF">UFOVP245_92</name>
</gene>
<name>A0A6J7WTY1_9CAUD</name>
<proteinExistence type="predicted"/>
<organism evidence="1">
    <name type="scientific">uncultured Caudovirales phage</name>
    <dbReference type="NCBI Taxonomy" id="2100421"/>
    <lineage>
        <taxon>Viruses</taxon>
        <taxon>Duplodnaviria</taxon>
        <taxon>Heunggongvirae</taxon>
        <taxon>Uroviricota</taxon>
        <taxon>Caudoviricetes</taxon>
        <taxon>Peduoviridae</taxon>
        <taxon>Maltschvirus</taxon>
        <taxon>Maltschvirus maltsch</taxon>
    </lineage>
</organism>
<protein>
    <submittedName>
        <fullName evidence="1">Uncharacterized protein</fullName>
    </submittedName>
</protein>
<reference evidence="1" key="1">
    <citation type="submission" date="2020-05" db="EMBL/GenBank/DDBJ databases">
        <authorList>
            <person name="Chiriac C."/>
            <person name="Salcher M."/>
            <person name="Ghai R."/>
            <person name="Kavagutti S V."/>
        </authorList>
    </citation>
    <scope>NUCLEOTIDE SEQUENCE</scope>
</reference>